<keyword evidence="12" id="KW-1185">Reference proteome</keyword>
<evidence type="ECO:0000256" key="5">
    <source>
        <dbReference type="ARBA" id="ARBA00029427"/>
    </source>
</evidence>
<accession>R8BJ49</accession>
<comment type="function">
    <text evidence="6">Non-catalytic subunit of the V1 complex of vacuolar(H+)-ATPase (V-ATPase), a multisubunit enzyme composed of a peripheral complex (V1) that hydrolyzes ATP and a membrane integral complex (V0) that translocates protons. V-ATPase is responsible for acidifying and maintaining the pH of intracellular compartments.</text>
</comment>
<dbReference type="GO" id="GO:0007035">
    <property type="term" value="P:vacuolar acidification"/>
    <property type="evidence" value="ECO:0007669"/>
    <property type="project" value="TreeGrafter"/>
</dbReference>
<dbReference type="GO" id="GO:0033180">
    <property type="term" value="C:proton-transporting V-type ATPase, V1 domain"/>
    <property type="evidence" value="ECO:0007669"/>
    <property type="project" value="InterPro"/>
</dbReference>
<dbReference type="InterPro" id="IPR004100">
    <property type="entry name" value="ATPase_F1/V1/A1_a/bsu_N"/>
</dbReference>
<dbReference type="FunFam" id="3.40.50.12240:FF:000001">
    <property type="entry name" value="V-type proton ATPase subunit B, brain"/>
    <property type="match status" value="1"/>
</dbReference>
<feature type="domain" description="ATP synthase A/B type C-terminal" evidence="10">
    <location>
        <begin position="368"/>
        <end position="467"/>
    </location>
</feature>
<gene>
    <name evidence="11" type="ORF">UCRPA7_5133</name>
</gene>
<dbReference type="Proteomes" id="UP000014074">
    <property type="component" value="Unassembled WGS sequence"/>
</dbReference>
<dbReference type="KEGG" id="tmn:UCRPA7_5133"/>
<dbReference type="RefSeq" id="XP_007915871.1">
    <property type="nucleotide sequence ID" value="XM_007917680.1"/>
</dbReference>
<dbReference type="GO" id="GO:0005774">
    <property type="term" value="C:vacuolar membrane"/>
    <property type="evidence" value="ECO:0007669"/>
    <property type="project" value="UniProtKB-SubCell"/>
</dbReference>
<comment type="similarity">
    <text evidence="1 6">Belongs to the ATPase alpha/beta chains family.</text>
</comment>
<dbReference type="GO" id="GO:0046961">
    <property type="term" value="F:proton-transporting ATPase activity, rotational mechanism"/>
    <property type="evidence" value="ECO:0007669"/>
    <property type="project" value="InterPro"/>
</dbReference>
<dbReference type="GO" id="GO:0046034">
    <property type="term" value="P:ATP metabolic process"/>
    <property type="evidence" value="ECO:0007669"/>
    <property type="project" value="InterPro"/>
</dbReference>
<dbReference type="CDD" id="cd18118">
    <property type="entry name" value="ATP-synt_V_A-type_beta_N"/>
    <property type="match status" value="1"/>
</dbReference>
<keyword evidence="3 6" id="KW-0375">Hydrogen ion transport</keyword>
<name>R8BJ49_PHAM7</name>
<protein>
    <recommendedName>
        <fullName evidence="6">Vacuolar proton pump subunit B</fullName>
        <shortName evidence="6">V-ATPase subunit B</shortName>
    </recommendedName>
    <alternativeName>
        <fullName evidence="6">Vacuolar proton pump subunit B</fullName>
    </alternativeName>
</protein>
<reference evidence="12" key="1">
    <citation type="journal article" date="2013" name="Genome Announc.">
        <title>Draft genome sequence of the ascomycete Phaeoacremonium aleophilum strain UCR-PA7, a causal agent of the esca disease complex in grapevines.</title>
        <authorList>
            <person name="Blanco-Ulate B."/>
            <person name="Rolshausen P."/>
            <person name="Cantu D."/>
        </authorList>
    </citation>
    <scope>NUCLEOTIDE SEQUENCE [LARGE SCALE GENOMIC DNA]</scope>
    <source>
        <strain evidence="12">UCR-PA7</strain>
    </source>
</reference>
<dbReference type="CDD" id="cd01135">
    <property type="entry name" value="V_A-ATPase_B"/>
    <property type="match status" value="1"/>
</dbReference>
<evidence type="ECO:0000259" key="8">
    <source>
        <dbReference type="Pfam" id="PF00006"/>
    </source>
</evidence>
<feature type="domain" description="ATPase F1/V1/A1 complex alpha/beta subunit N-terminal" evidence="9">
    <location>
        <begin position="24"/>
        <end position="68"/>
    </location>
</feature>
<comment type="subunit">
    <text evidence="6">V-ATPase is a heteromultimeric enzyme composed of a peripheral catalytic V1 complex attached to an integral membrane V0 proton pore complex.</text>
</comment>
<evidence type="ECO:0000259" key="9">
    <source>
        <dbReference type="Pfam" id="PF02874"/>
    </source>
</evidence>
<evidence type="ECO:0000313" key="12">
    <source>
        <dbReference type="Proteomes" id="UP000014074"/>
    </source>
</evidence>
<dbReference type="AlphaFoldDB" id="R8BJ49"/>
<dbReference type="InterPro" id="IPR027417">
    <property type="entry name" value="P-loop_NTPase"/>
</dbReference>
<dbReference type="PANTHER" id="PTHR43389">
    <property type="entry name" value="V-TYPE PROTON ATPASE SUBUNIT B"/>
    <property type="match status" value="1"/>
</dbReference>
<dbReference type="NCBIfam" id="TIGR01040">
    <property type="entry name" value="V-ATPase_V1_B"/>
    <property type="match status" value="1"/>
</dbReference>
<evidence type="ECO:0000256" key="3">
    <source>
        <dbReference type="ARBA" id="ARBA00022781"/>
    </source>
</evidence>
<feature type="domain" description="ATPase F1/V1/A1 complex alpha/beta subunit nucleotide-binding" evidence="8">
    <location>
        <begin position="132"/>
        <end position="362"/>
    </location>
</feature>
<keyword evidence="4 6" id="KW-0406">Ion transport</keyword>
<dbReference type="PANTHER" id="PTHR43389:SF4">
    <property type="entry name" value="V-TYPE PROTON ATPASE SUBUNIT B"/>
    <property type="match status" value="1"/>
</dbReference>
<evidence type="ECO:0000256" key="2">
    <source>
        <dbReference type="ARBA" id="ARBA00022448"/>
    </source>
</evidence>
<proteinExistence type="inferred from homology"/>
<dbReference type="PIRSF" id="PIRSF039114">
    <property type="entry name" value="V-ATPsynth_beta/V-ATPase_B"/>
    <property type="match status" value="1"/>
</dbReference>
<dbReference type="NCBIfam" id="NF003235">
    <property type="entry name" value="PRK04196.1"/>
    <property type="match status" value="1"/>
</dbReference>
<dbReference type="HOGENOM" id="CLU_022916_3_0_1"/>
<dbReference type="InterPro" id="IPR020003">
    <property type="entry name" value="ATPase_a/bsu_AS"/>
</dbReference>
<dbReference type="InterPro" id="IPR022879">
    <property type="entry name" value="V-ATPase_su_B/beta"/>
</dbReference>
<evidence type="ECO:0000256" key="1">
    <source>
        <dbReference type="ARBA" id="ARBA00008936"/>
    </source>
</evidence>
<dbReference type="Pfam" id="PF22919">
    <property type="entry name" value="ATP-synt_VA_C"/>
    <property type="match status" value="1"/>
</dbReference>
<organism evidence="11 12">
    <name type="scientific">Phaeoacremonium minimum (strain UCR-PA7)</name>
    <name type="common">Esca disease fungus</name>
    <name type="synonym">Togninia minima</name>
    <dbReference type="NCBI Taxonomy" id="1286976"/>
    <lineage>
        <taxon>Eukaryota</taxon>
        <taxon>Fungi</taxon>
        <taxon>Dikarya</taxon>
        <taxon>Ascomycota</taxon>
        <taxon>Pezizomycotina</taxon>
        <taxon>Sordariomycetes</taxon>
        <taxon>Sordariomycetidae</taxon>
        <taxon>Togniniales</taxon>
        <taxon>Togniniaceae</taxon>
        <taxon>Phaeoacremonium</taxon>
    </lineage>
</organism>
<dbReference type="Pfam" id="PF02874">
    <property type="entry name" value="ATP-synt_ab_N"/>
    <property type="match status" value="1"/>
</dbReference>
<dbReference type="GeneID" id="19325655"/>
<dbReference type="InterPro" id="IPR000194">
    <property type="entry name" value="ATPase_F1/V1/A1_a/bsu_nucl-bd"/>
</dbReference>
<evidence type="ECO:0000256" key="4">
    <source>
        <dbReference type="ARBA" id="ARBA00023065"/>
    </source>
</evidence>
<dbReference type="InterPro" id="IPR055190">
    <property type="entry name" value="ATP-synt_VA_C"/>
</dbReference>
<feature type="region of interest" description="Disordered" evidence="7">
    <location>
        <begin position="472"/>
        <end position="495"/>
    </location>
</feature>
<dbReference type="HAMAP" id="MF_00310">
    <property type="entry name" value="ATP_synth_B_arch"/>
    <property type="match status" value="1"/>
</dbReference>
<sequence length="495" mass="54976">MGDPRESSSYSVVPRIQYNTVGGVNGPLVILENVKFPRYNEIVTLTLPDGSQRSGQVLEARGDRAVVQTKVEFTGQSLKLGVSEDMLGRIFDGSGRAIDKGPKVLAEEYLDINGSPINPYSRVYPEEMVSTGISAIDTMNSIARGQKIPIFSAAGLPHNEIAAQICRQAGLVQREGITNKGVHDGHEDNFSIVFGAMGVNLETARFFTRDFEENGSLERTTLFLNLANDPTIERIITPRLALTTAEYYAYQLEKHVLVILTDLTSYCDALREVSAAREEVPGRRGYPGYMYTDLSTIYERAGRVEGRNGSITQIPILTMPNDDITHPIPDLTGYITEGQITIDRSLQNRGIYPPINVLPSLSRLMKSAIGEGMTRKDHGDVSNQLYAKYAIGRDAAAMKAVVGEEALSAEDKLSLEFLEKFERTFISQGQYESRSIYESLDLAWSLLRIYRKDMLNRIPKKIIDEYYQRTAGDRKGKGKAPAQDKPAEEENLIDA</sequence>
<evidence type="ECO:0000256" key="7">
    <source>
        <dbReference type="SAM" id="MobiDB-lite"/>
    </source>
</evidence>
<dbReference type="GO" id="GO:0005524">
    <property type="term" value="F:ATP binding"/>
    <property type="evidence" value="ECO:0007669"/>
    <property type="project" value="InterPro"/>
</dbReference>
<dbReference type="OrthoDB" id="1735853at2759"/>
<evidence type="ECO:0000256" key="6">
    <source>
        <dbReference type="RuleBase" id="RU366021"/>
    </source>
</evidence>
<dbReference type="SUPFAM" id="SSF52540">
    <property type="entry name" value="P-loop containing nucleoside triphosphate hydrolases"/>
    <property type="match status" value="1"/>
</dbReference>
<dbReference type="EMBL" id="KB933162">
    <property type="protein sequence ID" value="EON99340.1"/>
    <property type="molecule type" value="Genomic_DNA"/>
</dbReference>
<keyword evidence="2 6" id="KW-0813">Transport</keyword>
<dbReference type="InterPro" id="IPR005723">
    <property type="entry name" value="ATPase_V1-cplx_bsu"/>
</dbReference>
<comment type="subcellular location">
    <subcellularLocation>
        <location evidence="5">Vacuole membrane</location>
        <topology evidence="5">Peripheral membrane protein</topology>
        <orientation evidence="5">Cytoplasmic side</orientation>
    </subcellularLocation>
</comment>
<dbReference type="CDD" id="cd18112">
    <property type="entry name" value="ATP-synt_V_A-type_beta_C"/>
    <property type="match status" value="1"/>
</dbReference>
<dbReference type="Gene3D" id="3.40.50.12240">
    <property type="match status" value="1"/>
</dbReference>
<dbReference type="eggNOG" id="KOG1351">
    <property type="taxonomic scope" value="Eukaryota"/>
</dbReference>
<dbReference type="Pfam" id="PF00006">
    <property type="entry name" value="ATP-synt_ab"/>
    <property type="match status" value="1"/>
</dbReference>
<dbReference type="PROSITE" id="PS00152">
    <property type="entry name" value="ATPASE_ALPHA_BETA"/>
    <property type="match status" value="1"/>
</dbReference>
<evidence type="ECO:0000313" key="11">
    <source>
        <dbReference type="EMBL" id="EON99340.1"/>
    </source>
</evidence>
<evidence type="ECO:0000259" key="10">
    <source>
        <dbReference type="Pfam" id="PF22919"/>
    </source>
</evidence>